<comment type="similarity">
    <text evidence="1">Belongs to the peptidase M16 family.</text>
</comment>
<dbReference type="EMBL" id="UOFB01000122">
    <property type="protein sequence ID" value="VAW46149.1"/>
    <property type="molecule type" value="Genomic_DNA"/>
</dbReference>
<dbReference type="AlphaFoldDB" id="A0A3B0W9Z6"/>
<dbReference type="PROSITE" id="PS00143">
    <property type="entry name" value="INSULINASE"/>
    <property type="match status" value="1"/>
</dbReference>
<name>A0A3B0W9Z6_9ZZZZ</name>
<evidence type="ECO:0000259" key="2">
    <source>
        <dbReference type="Pfam" id="PF00675"/>
    </source>
</evidence>
<dbReference type="Gene3D" id="3.30.830.10">
    <property type="entry name" value="Metalloenzyme, LuxS/M16 peptidase-like"/>
    <property type="match status" value="2"/>
</dbReference>
<dbReference type="PANTHER" id="PTHR11851:SF49">
    <property type="entry name" value="MITOCHONDRIAL-PROCESSING PEPTIDASE SUBUNIT ALPHA"/>
    <property type="match status" value="1"/>
</dbReference>
<evidence type="ECO:0000259" key="3">
    <source>
        <dbReference type="Pfam" id="PF05193"/>
    </source>
</evidence>
<dbReference type="Pfam" id="PF05193">
    <property type="entry name" value="Peptidase_M16_C"/>
    <property type="match status" value="1"/>
</dbReference>
<dbReference type="GO" id="GO:0004222">
    <property type="term" value="F:metalloendopeptidase activity"/>
    <property type="evidence" value="ECO:0007669"/>
    <property type="project" value="InterPro"/>
</dbReference>
<dbReference type="InterPro" id="IPR050361">
    <property type="entry name" value="MPP/UQCRC_Complex"/>
</dbReference>
<sequence>MIKISSPRFNRKLPRTLFSAAACFMLSFPVFATVTEYQLDNGMHVVVKEDHRAPVVVHQVWYRVGGNYEQPGKTGLSHMLEHMMFKGTKSLKPGEFSKIVSKLGGQENAFTSANFTAYYQVVGKQHLERVMELESDRMRNLIIDDEEFYKERDVVTEERRWRLEDKPNSKLYEQFNAVAFLNSPARNPVIGWMTDIRSYTPQDMRDWYKQWYAPNNATLVVVGDVEPKQVLAFAQKYYGKYQAETIPTLKPQTEIKQEGMRRIELKGATKVPSLQMGFHVPSLVTAKTPEEKQEVYALSMLSSILDDGDSSRLPTSIVREQKIASSVSSYYSSASRLTTLFQLSGTPTTGHTVEEVEKALLAEIEKLKTDKVSKQEMERVWAMSEASYVYAQDSTQAQAMMLGRLLSVGLPADILDDWIEQLRTVTPEQIQAVAQKYLHSDNLTVGTLYPDGKEHSGLKAYRGRH</sequence>
<gene>
    <name evidence="4" type="ORF">MNBD_GAMMA04-913</name>
</gene>
<dbReference type="GO" id="GO:0006508">
    <property type="term" value="P:proteolysis"/>
    <property type="evidence" value="ECO:0007669"/>
    <property type="project" value="InterPro"/>
</dbReference>
<dbReference type="InterPro" id="IPR007863">
    <property type="entry name" value="Peptidase_M16_C"/>
</dbReference>
<reference evidence="4" key="1">
    <citation type="submission" date="2018-06" db="EMBL/GenBank/DDBJ databases">
        <authorList>
            <person name="Zhirakovskaya E."/>
        </authorList>
    </citation>
    <scope>NUCLEOTIDE SEQUENCE</scope>
</reference>
<dbReference type="SUPFAM" id="SSF63411">
    <property type="entry name" value="LuxS/MPP-like metallohydrolase"/>
    <property type="match status" value="2"/>
</dbReference>
<evidence type="ECO:0000313" key="4">
    <source>
        <dbReference type="EMBL" id="VAW46149.1"/>
    </source>
</evidence>
<organism evidence="4">
    <name type="scientific">hydrothermal vent metagenome</name>
    <dbReference type="NCBI Taxonomy" id="652676"/>
    <lineage>
        <taxon>unclassified sequences</taxon>
        <taxon>metagenomes</taxon>
        <taxon>ecological metagenomes</taxon>
    </lineage>
</organism>
<proteinExistence type="inferred from homology"/>
<dbReference type="InterPro" id="IPR011249">
    <property type="entry name" value="Metalloenz_LuxS/M16"/>
</dbReference>
<feature type="domain" description="Peptidase M16 N-terminal" evidence="2">
    <location>
        <begin position="45"/>
        <end position="190"/>
    </location>
</feature>
<accession>A0A3B0W9Z6</accession>
<dbReference type="GO" id="GO:0046872">
    <property type="term" value="F:metal ion binding"/>
    <property type="evidence" value="ECO:0007669"/>
    <property type="project" value="InterPro"/>
</dbReference>
<feature type="domain" description="Peptidase M16 C-terminal" evidence="3">
    <location>
        <begin position="199"/>
        <end position="380"/>
    </location>
</feature>
<dbReference type="InterPro" id="IPR001431">
    <property type="entry name" value="Pept_M16_Zn_BS"/>
</dbReference>
<evidence type="ECO:0000256" key="1">
    <source>
        <dbReference type="ARBA" id="ARBA00007261"/>
    </source>
</evidence>
<dbReference type="Pfam" id="PF00675">
    <property type="entry name" value="Peptidase_M16"/>
    <property type="match status" value="1"/>
</dbReference>
<dbReference type="PANTHER" id="PTHR11851">
    <property type="entry name" value="METALLOPROTEASE"/>
    <property type="match status" value="1"/>
</dbReference>
<dbReference type="InterPro" id="IPR011765">
    <property type="entry name" value="Pept_M16_N"/>
</dbReference>
<protein>
    <submittedName>
        <fullName evidence="4">FIG015547: peptidase, M16 family</fullName>
    </submittedName>
</protein>